<proteinExistence type="inferred from homology"/>
<dbReference type="InterPro" id="IPR001054">
    <property type="entry name" value="A/G_cyclase"/>
</dbReference>
<dbReference type="AlphaFoldDB" id="R4Z315"/>
<dbReference type="SUPFAM" id="SSF55073">
    <property type="entry name" value="Nucleotide cyclase"/>
    <property type="match status" value="1"/>
</dbReference>
<dbReference type="Proteomes" id="UP000018291">
    <property type="component" value="Unassembled WGS sequence"/>
</dbReference>
<comment type="caution">
    <text evidence="4">The sequence shown here is derived from an EMBL/GenBank/DDBJ whole genome shotgun (WGS) entry which is preliminary data.</text>
</comment>
<evidence type="ECO:0000313" key="4">
    <source>
        <dbReference type="EMBL" id="CCM65060.1"/>
    </source>
</evidence>
<dbReference type="GO" id="GO:0006171">
    <property type="term" value="P:cAMP biosynthetic process"/>
    <property type="evidence" value="ECO:0007669"/>
    <property type="project" value="TreeGrafter"/>
</dbReference>
<dbReference type="eggNOG" id="COG2114">
    <property type="taxonomic scope" value="Bacteria"/>
</dbReference>
<dbReference type="PANTHER" id="PTHR43081">
    <property type="entry name" value="ADENYLATE CYCLASE, TERMINAL-DIFFERENTIATION SPECIFIC-RELATED"/>
    <property type="match status" value="1"/>
</dbReference>
<dbReference type="GO" id="GO:0035556">
    <property type="term" value="P:intracellular signal transduction"/>
    <property type="evidence" value="ECO:0007669"/>
    <property type="project" value="InterPro"/>
</dbReference>
<feature type="domain" description="Guanylate cyclase" evidence="3">
    <location>
        <begin position="7"/>
        <end position="115"/>
    </location>
</feature>
<keyword evidence="4" id="KW-0456">Lyase</keyword>
<accession>R4Z315</accession>
<dbReference type="Pfam" id="PF00211">
    <property type="entry name" value="Guanylate_cyc"/>
    <property type="match status" value="1"/>
</dbReference>
<dbReference type="STRING" id="1229780.BN381_500018"/>
<gene>
    <name evidence="4" type="ORF">BN381_500018</name>
</gene>
<dbReference type="HOGENOM" id="CLU_088913_0_0_11"/>
<name>R4Z315_9ACTN</name>
<dbReference type="PROSITE" id="PS50125">
    <property type="entry name" value="GUANYLATE_CYCLASE_2"/>
    <property type="match status" value="1"/>
</dbReference>
<evidence type="ECO:0000256" key="1">
    <source>
        <dbReference type="ARBA" id="ARBA00005381"/>
    </source>
</evidence>
<protein>
    <submittedName>
        <fullName evidence="4">Putative Adenylate cyclase</fullName>
        <ecNumber evidence="4">4.6.1.1</ecNumber>
    </submittedName>
</protein>
<dbReference type="InterPro" id="IPR050697">
    <property type="entry name" value="Adenylyl/Guanylyl_Cyclase_3/4"/>
</dbReference>
<evidence type="ECO:0000256" key="2">
    <source>
        <dbReference type="SAM" id="MobiDB-lite"/>
    </source>
</evidence>
<dbReference type="Gene3D" id="3.30.70.1230">
    <property type="entry name" value="Nucleotide cyclase"/>
    <property type="match status" value="1"/>
</dbReference>
<evidence type="ECO:0000313" key="5">
    <source>
        <dbReference type="Proteomes" id="UP000018291"/>
    </source>
</evidence>
<feature type="region of interest" description="Disordered" evidence="2">
    <location>
        <begin position="213"/>
        <end position="263"/>
    </location>
</feature>
<dbReference type="GO" id="GO:0004016">
    <property type="term" value="F:adenylate cyclase activity"/>
    <property type="evidence" value="ECO:0007669"/>
    <property type="project" value="UniProtKB-EC"/>
</dbReference>
<dbReference type="EC" id="4.6.1.1" evidence="4"/>
<dbReference type="InterPro" id="IPR029787">
    <property type="entry name" value="Nucleotide_cyclase"/>
</dbReference>
<sequence>MSESERTVLFIDLVDFTVATVTHGDHTAADLAERLVELTTSSLGSTDQLVKGLGDAVMIVCHKPHNALALAGRICDRADHESAFPLLRMGLHHGPVVERHDDWFGTTVNIAARLAALAGPGDVLTTDTVVTAAAGAGMKVEQLGAQRLRGITEPVEVFSVTPCPAEPNRVIDPICRMAVERTLAAATRTQGGNEYHFCSVTCVNTFDRTYGGQATHPLAAPETGEPDENEQHREGPDEQPGEGSHPEKVRGSTPETSRWDRRR</sequence>
<dbReference type="CDD" id="cd07302">
    <property type="entry name" value="CHD"/>
    <property type="match status" value="1"/>
</dbReference>
<dbReference type="PANTHER" id="PTHR43081:SF19">
    <property type="entry name" value="PH-SENSITIVE ADENYLATE CYCLASE RV1264"/>
    <property type="match status" value="1"/>
</dbReference>
<dbReference type="EMBL" id="CANL01000046">
    <property type="protein sequence ID" value="CCM65060.1"/>
    <property type="molecule type" value="Genomic_DNA"/>
</dbReference>
<comment type="similarity">
    <text evidence="1">Belongs to the adenylyl cyclase class-3 family.</text>
</comment>
<organism evidence="4 5">
    <name type="scientific">Candidatus Neomicrothrix parvicella RN1</name>
    <dbReference type="NCBI Taxonomy" id="1229780"/>
    <lineage>
        <taxon>Bacteria</taxon>
        <taxon>Bacillati</taxon>
        <taxon>Actinomycetota</taxon>
        <taxon>Acidimicrobiia</taxon>
        <taxon>Acidimicrobiales</taxon>
        <taxon>Microthrixaceae</taxon>
        <taxon>Candidatus Neomicrothrix</taxon>
    </lineage>
</organism>
<evidence type="ECO:0000259" key="3">
    <source>
        <dbReference type="PROSITE" id="PS50125"/>
    </source>
</evidence>
<keyword evidence="5" id="KW-1185">Reference proteome</keyword>
<dbReference type="RefSeq" id="WP_012229465.1">
    <property type="nucleotide sequence ID" value="NZ_HG422565.1"/>
</dbReference>
<reference evidence="4 5" key="1">
    <citation type="journal article" date="2013" name="ISME J.">
        <title>Metabolic model for the filamentous 'Candidatus Microthrix parvicella' based on genomic and metagenomic analyses.</title>
        <authorList>
            <person name="Jon McIlroy S."/>
            <person name="Kristiansen R."/>
            <person name="Albertsen M."/>
            <person name="Michael Karst S."/>
            <person name="Rossetti S."/>
            <person name="Lund Nielsen J."/>
            <person name="Tandoi V."/>
            <person name="James Seviour R."/>
            <person name="Nielsen P.H."/>
        </authorList>
    </citation>
    <scope>NUCLEOTIDE SEQUENCE [LARGE SCALE GENOMIC DNA]</scope>
    <source>
        <strain evidence="4 5">RN1</strain>
    </source>
</reference>